<dbReference type="SUPFAM" id="SSF55486">
    <property type="entry name" value="Metalloproteases ('zincins'), catalytic domain"/>
    <property type="match status" value="1"/>
</dbReference>
<dbReference type="EC" id="3.1.-.-" evidence="7"/>
<feature type="binding site" evidence="7">
    <location>
        <position position="103"/>
    </location>
    <ligand>
        <name>Zn(2+)</name>
        <dbReference type="ChEBI" id="CHEBI:29105"/>
        <note>catalytic</note>
    </ligand>
</feature>
<dbReference type="GO" id="GO:0004222">
    <property type="term" value="F:metalloendopeptidase activity"/>
    <property type="evidence" value="ECO:0007669"/>
    <property type="project" value="InterPro"/>
</dbReference>
<evidence type="ECO:0000256" key="5">
    <source>
        <dbReference type="ARBA" id="ARBA00022801"/>
    </source>
</evidence>
<keyword evidence="7" id="KW-0690">Ribosome biogenesis</keyword>
<comment type="caution">
    <text evidence="8">The sequence shown here is derived from an EMBL/GenBank/DDBJ whole genome shotgun (WGS) entry which is preliminary data.</text>
</comment>
<evidence type="ECO:0000256" key="2">
    <source>
        <dbReference type="ARBA" id="ARBA00022722"/>
    </source>
</evidence>
<dbReference type="InterPro" id="IPR023091">
    <property type="entry name" value="MetalPrtase_cat_dom_sf_prd"/>
</dbReference>
<name>A0A1F6LQM8_9BACT</name>
<proteinExistence type="inferred from homology"/>
<gene>
    <name evidence="7" type="primary">ybeY</name>
    <name evidence="8" type="ORF">A2848_00535</name>
</gene>
<comment type="function">
    <text evidence="7">Single strand-specific metallo-endoribonuclease involved in late-stage 70S ribosome quality control and in maturation of the 3' terminus of the 16S rRNA.</text>
</comment>
<organism evidence="8 9">
    <name type="scientific">Candidatus Magasanikbacteria bacterium RIFCSPHIGHO2_01_FULL_50_8</name>
    <dbReference type="NCBI Taxonomy" id="1798674"/>
    <lineage>
        <taxon>Bacteria</taxon>
        <taxon>Candidatus Magasanikiibacteriota</taxon>
    </lineage>
</organism>
<comment type="subcellular location">
    <subcellularLocation>
        <location evidence="7">Cytoplasm</location>
    </subcellularLocation>
</comment>
<keyword evidence="6 7" id="KW-0862">Zinc</keyword>
<dbReference type="GO" id="GO:0004521">
    <property type="term" value="F:RNA endonuclease activity"/>
    <property type="evidence" value="ECO:0007669"/>
    <property type="project" value="UniProtKB-UniRule"/>
</dbReference>
<dbReference type="PANTHER" id="PTHR46986">
    <property type="entry name" value="ENDORIBONUCLEASE YBEY, CHLOROPLASTIC"/>
    <property type="match status" value="1"/>
</dbReference>
<keyword evidence="4 7" id="KW-0255">Endonuclease</keyword>
<feature type="binding site" evidence="7">
    <location>
        <position position="107"/>
    </location>
    <ligand>
        <name>Zn(2+)</name>
        <dbReference type="ChEBI" id="CHEBI:29105"/>
        <note>catalytic</note>
    </ligand>
</feature>
<dbReference type="GO" id="GO:0008270">
    <property type="term" value="F:zinc ion binding"/>
    <property type="evidence" value="ECO:0007669"/>
    <property type="project" value="UniProtKB-UniRule"/>
</dbReference>
<dbReference type="HAMAP" id="MF_00009">
    <property type="entry name" value="Endoribonucl_YbeY"/>
    <property type="match status" value="1"/>
</dbReference>
<evidence type="ECO:0000256" key="7">
    <source>
        <dbReference type="HAMAP-Rule" id="MF_00009"/>
    </source>
</evidence>
<evidence type="ECO:0000256" key="4">
    <source>
        <dbReference type="ARBA" id="ARBA00022759"/>
    </source>
</evidence>
<dbReference type="PANTHER" id="PTHR46986:SF1">
    <property type="entry name" value="ENDORIBONUCLEASE YBEY, CHLOROPLASTIC"/>
    <property type="match status" value="1"/>
</dbReference>
<evidence type="ECO:0000313" key="8">
    <source>
        <dbReference type="EMBL" id="OGH61697.1"/>
    </source>
</evidence>
<keyword evidence="2 7" id="KW-0540">Nuclease</keyword>
<dbReference type="InterPro" id="IPR002036">
    <property type="entry name" value="YbeY"/>
</dbReference>
<dbReference type="GO" id="GO:0006364">
    <property type="term" value="P:rRNA processing"/>
    <property type="evidence" value="ECO:0007669"/>
    <property type="project" value="UniProtKB-UniRule"/>
</dbReference>
<dbReference type="GO" id="GO:0005737">
    <property type="term" value="C:cytoplasm"/>
    <property type="evidence" value="ECO:0007669"/>
    <property type="project" value="UniProtKB-SubCell"/>
</dbReference>
<keyword evidence="5 7" id="KW-0378">Hydrolase</keyword>
<evidence type="ECO:0000256" key="3">
    <source>
        <dbReference type="ARBA" id="ARBA00022723"/>
    </source>
</evidence>
<dbReference type="Pfam" id="PF02130">
    <property type="entry name" value="YbeY"/>
    <property type="match status" value="1"/>
</dbReference>
<keyword evidence="7" id="KW-0963">Cytoplasm</keyword>
<evidence type="ECO:0000313" key="9">
    <source>
        <dbReference type="Proteomes" id="UP000176329"/>
    </source>
</evidence>
<dbReference type="NCBIfam" id="TIGR00043">
    <property type="entry name" value="rRNA maturation RNase YbeY"/>
    <property type="match status" value="1"/>
</dbReference>
<dbReference type="EMBL" id="MFPV01000038">
    <property type="protein sequence ID" value="OGH61697.1"/>
    <property type="molecule type" value="Genomic_DNA"/>
</dbReference>
<keyword evidence="7" id="KW-0698">rRNA processing</keyword>
<keyword evidence="3 7" id="KW-0479">Metal-binding</keyword>
<comment type="cofactor">
    <cofactor evidence="7">
        <name>Zn(2+)</name>
        <dbReference type="ChEBI" id="CHEBI:29105"/>
    </cofactor>
    <text evidence="7">Binds 1 zinc ion.</text>
</comment>
<reference evidence="8 9" key="1">
    <citation type="journal article" date="2016" name="Nat. Commun.">
        <title>Thousands of microbial genomes shed light on interconnected biogeochemical processes in an aquifer system.</title>
        <authorList>
            <person name="Anantharaman K."/>
            <person name="Brown C.T."/>
            <person name="Hug L.A."/>
            <person name="Sharon I."/>
            <person name="Castelle C.J."/>
            <person name="Probst A.J."/>
            <person name="Thomas B.C."/>
            <person name="Singh A."/>
            <person name="Wilkins M.J."/>
            <person name="Karaoz U."/>
            <person name="Brodie E.L."/>
            <person name="Williams K.H."/>
            <person name="Hubbard S.S."/>
            <person name="Banfield J.F."/>
        </authorList>
    </citation>
    <scope>NUCLEOTIDE SEQUENCE [LARGE SCALE GENOMIC DNA]</scope>
</reference>
<feature type="binding site" evidence="7">
    <location>
        <position position="113"/>
    </location>
    <ligand>
        <name>Zn(2+)</name>
        <dbReference type="ChEBI" id="CHEBI:29105"/>
        <note>catalytic</note>
    </ligand>
</feature>
<dbReference type="Gene3D" id="3.40.390.30">
    <property type="entry name" value="Metalloproteases ('zincins'), catalytic domain"/>
    <property type="match status" value="1"/>
</dbReference>
<evidence type="ECO:0000256" key="6">
    <source>
        <dbReference type="ARBA" id="ARBA00022833"/>
    </source>
</evidence>
<evidence type="ECO:0000256" key="1">
    <source>
        <dbReference type="ARBA" id="ARBA00010875"/>
    </source>
</evidence>
<dbReference type="Proteomes" id="UP000176329">
    <property type="component" value="Unassembled WGS sequence"/>
</dbReference>
<accession>A0A1F6LQM8</accession>
<comment type="similarity">
    <text evidence="1 7">Belongs to the endoribonuclease YbeY family.</text>
</comment>
<dbReference type="AlphaFoldDB" id="A0A1F6LQM8"/>
<sequence length="134" mass="15736">MTTEQQLRELQRASDYVLRREGFKKIHAEISFVGPGEIRRLNRQYRKKDAITDVLSFREFDAHIPFPNDAVIGEIVLCRSYIRSQASEFGVAYAQELLRMTIHGTLHLLDYDHETKRDAAIMLPLQEKYIEHFL</sequence>
<protein>
    <recommendedName>
        <fullName evidence="7">Endoribonuclease YbeY</fullName>
        <ecNumber evidence="7">3.1.-.-</ecNumber>
    </recommendedName>
</protein>